<dbReference type="EMBL" id="VSSQ01047204">
    <property type="protein sequence ID" value="MPN01181.1"/>
    <property type="molecule type" value="Genomic_DNA"/>
</dbReference>
<gene>
    <name evidence="1" type="ORF">SDC9_148387</name>
</gene>
<dbReference type="AlphaFoldDB" id="A0A645EGY4"/>
<accession>A0A645EGY4</accession>
<evidence type="ECO:0000313" key="1">
    <source>
        <dbReference type="EMBL" id="MPN01181.1"/>
    </source>
</evidence>
<protein>
    <submittedName>
        <fullName evidence="1">Uncharacterized protein</fullName>
    </submittedName>
</protein>
<reference evidence="1" key="1">
    <citation type="submission" date="2019-08" db="EMBL/GenBank/DDBJ databases">
        <authorList>
            <person name="Kucharzyk K."/>
            <person name="Murdoch R.W."/>
            <person name="Higgins S."/>
            <person name="Loffler F."/>
        </authorList>
    </citation>
    <scope>NUCLEOTIDE SEQUENCE</scope>
</reference>
<proteinExistence type="predicted"/>
<comment type="caution">
    <text evidence="1">The sequence shown here is derived from an EMBL/GenBank/DDBJ whole genome shotgun (WGS) entry which is preliminary data.</text>
</comment>
<organism evidence="1">
    <name type="scientific">bioreactor metagenome</name>
    <dbReference type="NCBI Taxonomy" id="1076179"/>
    <lineage>
        <taxon>unclassified sequences</taxon>
        <taxon>metagenomes</taxon>
        <taxon>ecological metagenomes</taxon>
    </lineage>
</organism>
<name>A0A645EGY4_9ZZZZ</name>
<sequence length="115" mass="12587">MDFVAMDIKNSPQSYAKTVGVANFDLAPVRESAAFLLSGAVEYEFRTTVVDELHTARDFEDIATWLAGAKAYFLQAFVDSGGLLQSGLHPANEAQMQAYANALRRTIPQVTIRGM</sequence>